<dbReference type="PROSITE" id="PS50175">
    <property type="entry name" value="ASP_PROT_RETROV"/>
    <property type="match status" value="1"/>
</dbReference>
<evidence type="ECO:0000256" key="2">
    <source>
        <dbReference type="SAM" id="SignalP"/>
    </source>
</evidence>
<keyword evidence="5" id="KW-1185">Reference proteome</keyword>
<gene>
    <name evidence="4" type="ORF">H9L15_14920</name>
</gene>
<dbReference type="EMBL" id="CP060780">
    <property type="protein sequence ID" value="QNP43197.1"/>
    <property type="molecule type" value="Genomic_DNA"/>
</dbReference>
<dbReference type="GO" id="GO:0008233">
    <property type="term" value="F:peptidase activity"/>
    <property type="evidence" value="ECO:0007669"/>
    <property type="project" value="UniProtKB-KW"/>
</dbReference>
<sequence>MVRAYFIFLLVAGMFGALLSNCGSRTATGASSSEPNAFEKEKAYQAEVLQKGYEVNDDSYAGQDVVELERQPDGHFYADVEINNIPIHVLVDTGASGIALSRDDARKAGLATSIGMYDVVGEGAGGDVKGEFVKLDTVRLGKQTAREVPAIVLDGGQMSLLGQSFLRQFDTVEIKGDKMVLR</sequence>
<evidence type="ECO:0000313" key="4">
    <source>
        <dbReference type="EMBL" id="QNP43197.1"/>
    </source>
</evidence>
<dbReference type="SUPFAM" id="SSF50630">
    <property type="entry name" value="Acid proteases"/>
    <property type="match status" value="1"/>
</dbReference>
<keyword evidence="4" id="KW-0645">Protease</keyword>
<evidence type="ECO:0000256" key="1">
    <source>
        <dbReference type="ARBA" id="ARBA00022801"/>
    </source>
</evidence>
<proteinExistence type="predicted"/>
<dbReference type="Pfam" id="PF13975">
    <property type="entry name" value="gag-asp_proteas"/>
    <property type="match status" value="1"/>
</dbReference>
<dbReference type="EC" id="3.4.23.-" evidence="4"/>
<dbReference type="RefSeq" id="WP_187714627.1">
    <property type="nucleotide sequence ID" value="NZ_BAABJC010000001.1"/>
</dbReference>
<evidence type="ECO:0000313" key="5">
    <source>
        <dbReference type="Proteomes" id="UP000516134"/>
    </source>
</evidence>
<keyword evidence="2" id="KW-0732">Signal</keyword>
<name>A0ABX6T2S4_9SPHN</name>
<dbReference type="CDD" id="cd05483">
    <property type="entry name" value="retropepsin_like_bacteria"/>
    <property type="match status" value="1"/>
</dbReference>
<organism evidence="4 5">
    <name type="scientific">Sphingomonas daechungensis</name>
    <dbReference type="NCBI Taxonomy" id="1176646"/>
    <lineage>
        <taxon>Bacteria</taxon>
        <taxon>Pseudomonadati</taxon>
        <taxon>Pseudomonadota</taxon>
        <taxon>Alphaproteobacteria</taxon>
        <taxon>Sphingomonadales</taxon>
        <taxon>Sphingomonadaceae</taxon>
        <taxon>Sphingomonas</taxon>
    </lineage>
</organism>
<reference evidence="4 5" key="1">
    <citation type="submission" date="2020-08" db="EMBL/GenBank/DDBJ databases">
        <title>Genome sequence of Sphingomonas daechungensis KACC 18115T.</title>
        <authorList>
            <person name="Hyun D.-W."/>
            <person name="Bae J.-W."/>
        </authorList>
    </citation>
    <scope>NUCLEOTIDE SEQUENCE [LARGE SCALE GENOMIC DNA]</scope>
    <source>
        <strain evidence="4 5">KACC 18115</strain>
    </source>
</reference>
<dbReference type="NCBIfam" id="TIGR02281">
    <property type="entry name" value="clan_AA_DTGA"/>
    <property type="match status" value="1"/>
</dbReference>
<dbReference type="GO" id="GO:0006508">
    <property type="term" value="P:proteolysis"/>
    <property type="evidence" value="ECO:0007669"/>
    <property type="project" value="UniProtKB-KW"/>
</dbReference>
<dbReference type="InterPro" id="IPR021109">
    <property type="entry name" value="Peptidase_aspartic_dom_sf"/>
</dbReference>
<evidence type="ECO:0000259" key="3">
    <source>
        <dbReference type="PROSITE" id="PS50175"/>
    </source>
</evidence>
<dbReference type="InterPro" id="IPR011969">
    <property type="entry name" value="Clan_AA_Asp_peptidase_C"/>
</dbReference>
<keyword evidence="1 4" id="KW-0378">Hydrolase</keyword>
<feature type="domain" description="Peptidase A2" evidence="3">
    <location>
        <begin position="87"/>
        <end position="165"/>
    </location>
</feature>
<dbReference type="InterPro" id="IPR034122">
    <property type="entry name" value="Retropepsin-like_bacterial"/>
</dbReference>
<dbReference type="Proteomes" id="UP000516134">
    <property type="component" value="Chromosome"/>
</dbReference>
<protein>
    <submittedName>
        <fullName evidence="4">TIGR02281 family clan AA aspartic protease</fullName>
        <ecNumber evidence="4">3.4.23.-</ecNumber>
    </submittedName>
</protein>
<accession>A0ABX6T2S4</accession>
<dbReference type="Gene3D" id="2.40.70.10">
    <property type="entry name" value="Acid Proteases"/>
    <property type="match status" value="1"/>
</dbReference>
<feature type="signal peptide" evidence="2">
    <location>
        <begin position="1"/>
        <end position="19"/>
    </location>
</feature>
<feature type="chain" id="PRO_5047034332" evidence="2">
    <location>
        <begin position="20"/>
        <end position="182"/>
    </location>
</feature>
<dbReference type="InterPro" id="IPR001995">
    <property type="entry name" value="Peptidase_A2_cat"/>
</dbReference>